<dbReference type="AlphaFoldDB" id="A0A9P7XS99"/>
<name>A0A9P7XS99_9FUNG</name>
<dbReference type="SUPFAM" id="SSF51316">
    <property type="entry name" value="Mss4-like"/>
    <property type="match status" value="1"/>
</dbReference>
<feature type="domain" description="TCTP" evidence="3">
    <location>
        <begin position="1"/>
        <end position="150"/>
    </location>
</feature>
<dbReference type="OrthoDB" id="10248936at2759"/>
<dbReference type="Proteomes" id="UP000707451">
    <property type="component" value="Unassembled WGS sequence"/>
</dbReference>
<comment type="similarity">
    <text evidence="2">Belongs to the TCTP family.</text>
</comment>
<protein>
    <recommendedName>
        <fullName evidence="1">Translationally-controlled tumor protein homolog</fullName>
    </recommendedName>
</protein>
<evidence type="ECO:0000259" key="3">
    <source>
        <dbReference type="PROSITE" id="PS51797"/>
    </source>
</evidence>
<dbReference type="GO" id="GO:0005737">
    <property type="term" value="C:cytoplasm"/>
    <property type="evidence" value="ECO:0007669"/>
    <property type="project" value="TreeGrafter"/>
</dbReference>
<proteinExistence type="inferred from homology"/>
<reference evidence="4" key="1">
    <citation type="submission" date="2021-06" db="EMBL/GenBank/DDBJ databases">
        <title>Genome Sequence of Mortierella hyaline Strain SCG-10, a Cold-Adapted, Nitrate-Reducing Fungus Isolated from Soil in Minnesota, USA.</title>
        <authorList>
            <person name="Aldossari N."/>
        </authorList>
    </citation>
    <scope>NUCLEOTIDE SEQUENCE</scope>
    <source>
        <strain evidence="4">SCG-10</strain>
    </source>
</reference>
<gene>
    <name evidence="4" type="ORF">KI688_002601</name>
</gene>
<evidence type="ECO:0000256" key="2">
    <source>
        <dbReference type="PROSITE-ProRule" id="PRU01133"/>
    </source>
</evidence>
<dbReference type="PANTHER" id="PTHR11991">
    <property type="entry name" value="TRANSLATIONALLY CONTROLLED TUMOR PROTEIN-RELATED"/>
    <property type="match status" value="1"/>
</dbReference>
<organism evidence="4 5">
    <name type="scientific">Linnemannia hyalina</name>
    <dbReference type="NCBI Taxonomy" id="64524"/>
    <lineage>
        <taxon>Eukaryota</taxon>
        <taxon>Fungi</taxon>
        <taxon>Fungi incertae sedis</taxon>
        <taxon>Mucoromycota</taxon>
        <taxon>Mortierellomycotina</taxon>
        <taxon>Mortierellomycetes</taxon>
        <taxon>Mortierellales</taxon>
        <taxon>Mortierellaceae</taxon>
        <taxon>Linnemannia</taxon>
    </lineage>
</organism>
<dbReference type="Pfam" id="PF00838">
    <property type="entry name" value="TCTP"/>
    <property type="match status" value="1"/>
</dbReference>
<accession>A0A9P7XS99</accession>
<dbReference type="InterPro" id="IPR018105">
    <property type="entry name" value="Translational_control_tumour_p"/>
</dbReference>
<dbReference type="Gene3D" id="2.170.150.10">
    <property type="entry name" value="Metal Binding Protein, Guanine Nucleotide Exchange Factor, Chain A"/>
    <property type="match status" value="1"/>
</dbReference>
<dbReference type="InterPro" id="IPR011057">
    <property type="entry name" value="Mss4-like_sf"/>
</dbReference>
<sequence>MLIFQDIVTGDQLFSDEFDIKEVGSTYEIECAMILPEDFVVDATNYPSVEDAMEDVKSGVFDVNNVVHYFGLVRLDNISKKEYTDYMRRYFAKLKAKMGITEEADVKALEMEVSSEIMKARDSFDDYFFYTGASCDDGALCASPAAMDPP</sequence>
<dbReference type="InterPro" id="IPR011323">
    <property type="entry name" value="Mss4/transl-control_tumour"/>
</dbReference>
<dbReference type="PANTHER" id="PTHR11991:SF0">
    <property type="entry name" value="TRANSLATIONALLY-CONTROLLED TUMOR PROTEIN"/>
    <property type="match status" value="1"/>
</dbReference>
<comment type="caution">
    <text evidence="4">The sequence shown here is derived from an EMBL/GenBank/DDBJ whole genome shotgun (WGS) entry which is preliminary data.</text>
</comment>
<dbReference type="GO" id="GO:0005509">
    <property type="term" value="F:calcium ion binding"/>
    <property type="evidence" value="ECO:0007669"/>
    <property type="project" value="TreeGrafter"/>
</dbReference>
<evidence type="ECO:0000313" key="5">
    <source>
        <dbReference type="Proteomes" id="UP000707451"/>
    </source>
</evidence>
<evidence type="ECO:0000313" key="4">
    <source>
        <dbReference type="EMBL" id="KAG9065278.1"/>
    </source>
</evidence>
<dbReference type="PROSITE" id="PS51797">
    <property type="entry name" value="TCTP_3"/>
    <property type="match status" value="1"/>
</dbReference>
<keyword evidence="5" id="KW-1185">Reference proteome</keyword>
<dbReference type="InterPro" id="IPR034737">
    <property type="entry name" value="TCTP"/>
</dbReference>
<dbReference type="EMBL" id="JAHRHY010000012">
    <property type="protein sequence ID" value="KAG9065278.1"/>
    <property type="molecule type" value="Genomic_DNA"/>
</dbReference>
<evidence type="ECO:0000256" key="1">
    <source>
        <dbReference type="ARBA" id="ARBA00014759"/>
    </source>
</evidence>